<dbReference type="Proteomes" id="UP001341840">
    <property type="component" value="Unassembled WGS sequence"/>
</dbReference>
<evidence type="ECO:0000313" key="2">
    <source>
        <dbReference type="EMBL" id="MED6198505.1"/>
    </source>
</evidence>
<proteinExistence type="predicted"/>
<feature type="region of interest" description="Disordered" evidence="1">
    <location>
        <begin position="98"/>
        <end position="120"/>
    </location>
</feature>
<dbReference type="EMBL" id="JASCZI010212139">
    <property type="protein sequence ID" value="MED6198505.1"/>
    <property type="molecule type" value="Genomic_DNA"/>
</dbReference>
<feature type="compositionally biased region" description="Polar residues" evidence="1">
    <location>
        <begin position="106"/>
        <end position="116"/>
    </location>
</feature>
<sequence>MPLHHIMRPSFSTVDPTLPDTWDHPTRPSTTIATVTDDHHSFAFRKRQTCWAPLHNVATSTSPHLHVSLRASPPTCSATCLCGPTTSPLSNLSVTQLFPPSPTPSHAPSRSLSGTESHALETESVSSKTVSILIGGGWLCFLIQQPTKVSL</sequence>
<evidence type="ECO:0000313" key="3">
    <source>
        <dbReference type="Proteomes" id="UP001341840"/>
    </source>
</evidence>
<accession>A0ABU6XMJ1</accession>
<name>A0ABU6XMJ1_9FABA</name>
<evidence type="ECO:0000256" key="1">
    <source>
        <dbReference type="SAM" id="MobiDB-lite"/>
    </source>
</evidence>
<gene>
    <name evidence="2" type="ORF">PIB30_066935</name>
</gene>
<protein>
    <submittedName>
        <fullName evidence="2">Uncharacterized protein</fullName>
    </submittedName>
</protein>
<comment type="caution">
    <text evidence="2">The sequence shown here is derived from an EMBL/GenBank/DDBJ whole genome shotgun (WGS) entry which is preliminary data.</text>
</comment>
<reference evidence="2 3" key="1">
    <citation type="journal article" date="2023" name="Plants (Basel)">
        <title>Bridging the Gap: Combining Genomics and Transcriptomics Approaches to Understand Stylosanthes scabra, an Orphan Legume from the Brazilian Caatinga.</title>
        <authorList>
            <person name="Ferreira-Neto J.R.C."/>
            <person name="da Silva M.D."/>
            <person name="Binneck E."/>
            <person name="de Melo N.F."/>
            <person name="da Silva R.H."/>
            <person name="de Melo A.L.T.M."/>
            <person name="Pandolfi V."/>
            <person name="Bustamante F.O."/>
            <person name="Brasileiro-Vidal A.C."/>
            <person name="Benko-Iseppon A.M."/>
        </authorList>
    </citation>
    <scope>NUCLEOTIDE SEQUENCE [LARGE SCALE GENOMIC DNA]</scope>
    <source>
        <tissue evidence="2">Leaves</tissue>
    </source>
</reference>
<organism evidence="2 3">
    <name type="scientific">Stylosanthes scabra</name>
    <dbReference type="NCBI Taxonomy" id="79078"/>
    <lineage>
        <taxon>Eukaryota</taxon>
        <taxon>Viridiplantae</taxon>
        <taxon>Streptophyta</taxon>
        <taxon>Embryophyta</taxon>
        <taxon>Tracheophyta</taxon>
        <taxon>Spermatophyta</taxon>
        <taxon>Magnoliopsida</taxon>
        <taxon>eudicotyledons</taxon>
        <taxon>Gunneridae</taxon>
        <taxon>Pentapetalae</taxon>
        <taxon>rosids</taxon>
        <taxon>fabids</taxon>
        <taxon>Fabales</taxon>
        <taxon>Fabaceae</taxon>
        <taxon>Papilionoideae</taxon>
        <taxon>50 kb inversion clade</taxon>
        <taxon>dalbergioids sensu lato</taxon>
        <taxon>Dalbergieae</taxon>
        <taxon>Pterocarpus clade</taxon>
        <taxon>Stylosanthes</taxon>
    </lineage>
</organism>
<keyword evidence="3" id="KW-1185">Reference proteome</keyword>